<sequence length="442" mass="50916">MASLANSPIIDEYDSIHHSIAPLLSLSGKQIQKTMLYTYQQRGADLWLCQFSSATSNTQCSHPFRTFDRHISLLFNTFLANVTHLPDVQCLVNHIDEPRVVPQIRKPASSPYESIAIQDYSHKPTWDLLTEVCQSDNKPADGIDDPSYFGLPFVGDISSAKDLCQHPEYSQWHGLFVSPVSFRPIRGPIPVFSTGTLSTMGDILFPSPAYIKKEFLYDASKDIDWEKKQHNLYWAGSTTGGFANKTIWPLFHRQRFVEIGQNLKKQNYYLRQTPNGIKRVMSPFLNGRLFHISFTRIFQRPWKVCHDQDAYFRTRAWADKDEALKSTLAFDIDGNGISGRYYKLLASNSVPLKQTLLREWHDDRLIPWLHYIPVSQSMEELPELVFYLTSTNTGRELSRQIAEAGKEWYSRAFREVDLTIYTYRLLLEMARLQDPLREAGSS</sequence>
<name>A0A395N483_9HYPO</name>
<evidence type="ECO:0000313" key="3">
    <source>
        <dbReference type="Proteomes" id="UP000265631"/>
    </source>
</evidence>
<dbReference type="Proteomes" id="UP000265631">
    <property type="component" value="Unassembled WGS sequence"/>
</dbReference>
<dbReference type="AlphaFoldDB" id="A0A395N483"/>
<evidence type="ECO:0000259" key="1">
    <source>
        <dbReference type="SMART" id="SM00672"/>
    </source>
</evidence>
<dbReference type="InterPro" id="IPR018039">
    <property type="entry name" value="IF_conserved"/>
</dbReference>
<protein>
    <recommendedName>
        <fullName evidence="1">Glycosyl transferase CAP10 domain-containing protein</fullName>
    </recommendedName>
</protein>
<feature type="domain" description="Glycosyl transferase CAP10" evidence="1">
    <location>
        <begin position="150"/>
        <end position="436"/>
    </location>
</feature>
<dbReference type="InterPro" id="IPR051091">
    <property type="entry name" value="O-Glucosyltr/Glycosyltrsf_90"/>
</dbReference>
<accession>A0A395N483</accession>
<dbReference type="Pfam" id="PF05686">
    <property type="entry name" value="Glyco_transf_90"/>
    <property type="match status" value="1"/>
</dbReference>
<gene>
    <name evidence="2" type="ORF">FIE12Z_964</name>
</gene>
<evidence type="ECO:0000313" key="2">
    <source>
        <dbReference type="EMBL" id="RFN54730.1"/>
    </source>
</evidence>
<dbReference type="SMART" id="SM00672">
    <property type="entry name" value="CAP10"/>
    <property type="match status" value="1"/>
</dbReference>
<proteinExistence type="predicted"/>
<organism evidence="2 3">
    <name type="scientific">Fusarium flagelliforme</name>
    <dbReference type="NCBI Taxonomy" id="2675880"/>
    <lineage>
        <taxon>Eukaryota</taxon>
        <taxon>Fungi</taxon>
        <taxon>Dikarya</taxon>
        <taxon>Ascomycota</taxon>
        <taxon>Pezizomycotina</taxon>
        <taxon>Sordariomycetes</taxon>
        <taxon>Hypocreomycetidae</taxon>
        <taxon>Hypocreales</taxon>
        <taxon>Nectriaceae</taxon>
        <taxon>Fusarium</taxon>
        <taxon>Fusarium incarnatum-equiseti species complex</taxon>
    </lineage>
</organism>
<dbReference type="PANTHER" id="PTHR12203">
    <property type="entry name" value="KDEL LYS-ASP-GLU-LEU CONTAINING - RELATED"/>
    <property type="match status" value="1"/>
</dbReference>
<reference evidence="2 3" key="1">
    <citation type="journal article" date="2018" name="PLoS Pathog.">
        <title>Evolution of structural diversity of trichothecenes, a family of toxins produced by plant pathogenic and entomopathogenic fungi.</title>
        <authorList>
            <person name="Proctor R.H."/>
            <person name="McCormick S.P."/>
            <person name="Kim H.S."/>
            <person name="Cardoza R.E."/>
            <person name="Stanley A.M."/>
            <person name="Lindo L."/>
            <person name="Kelly A."/>
            <person name="Brown D.W."/>
            <person name="Lee T."/>
            <person name="Vaughan M.M."/>
            <person name="Alexander N.J."/>
            <person name="Busman M."/>
            <person name="Gutierrez S."/>
        </authorList>
    </citation>
    <scope>NUCLEOTIDE SEQUENCE [LARGE SCALE GENOMIC DNA]</scope>
    <source>
        <strain evidence="2 3">NRRL 13405</strain>
    </source>
</reference>
<dbReference type="InterPro" id="IPR006598">
    <property type="entry name" value="CAP10"/>
</dbReference>
<comment type="caution">
    <text evidence="2">The sequence shown here is derived from an EMBL/GenBank/DDBJ whole genome shotgun (WGS) entry which is preliminary data.</text>
</comment>
<dbReference type="PROSITE" id="PS00226">
    <property type="entry name" value="IF_ROD_1"/>
    <property type="match status" value="1"/>
</dbReference>
<keyword evidence="3" id="KW-1185">Reference proteome</keyword>
<dbReference type="EMBL" id="PXXK01000020">
    <property type="protein sequence ID" value="RFN54730.1"/>
    <property type="molecule type" value="Genomic_DNA"/>
</dbReference>
<dbReference type="PANTHER" id="PTHR12203:SF61">
    <property type="entry name" value="CAPSULE PROTEIN"/>
    <property type="match status" value="1"/>
</dbReference>